<feature type="transmembrane region" description="Helical" evidence="7">
    <location>
        <begin position="156"/>
        <end position="184"/>
    </location>
</feature>
<protein>
    <submittedName>
        <fullName evidence="9">Peptide ABC transporter substrate-binding protein</fullName>
    </submittedName>
</protein>
<keyword evidence="6 7" id="KW-0472">Membrane</keyword>
<evidence type="ECO:0000256" key="1">
    <source>
        <dbReference type="ARBA" id="ARBA00004651"/>
    </source>
</evidence>
<dbReference type="GO" id="GO:0005886">
    <property type="term" value="C:plasma membrane"/>
    <property type="evidence" value="ECO:0007669"/>
    <property type="project" value="UniProtKB-SubCell"/>
</dbReference>
<keyword evidence="5 7" id="KW-1133">Transmembrane helix</keyword>
<reference evidence="9 10" key="1">
    <citation type="submission" date="2019-07" db="EMBL/GenBank/DDBJ databases">
        <title>Whole genome shotgun sequence of Reyranella soli NBRC 108950.</title>
        <authorList>
            <person name="Hosoyama A."/>
            <person name="Uohara A."/>
            <person name="Ohji S."/>
            <person name="Ichikawa N."/>
        </authorList>
    </citation>
    <scope>NUCLEOTIDE SEQUENCE [LARGE SCALE GENOMIC DNA]</scope>
    <source>
        <strain evidence="9 10">NBRC 108950</strain>
    </source>
</reference>
<dbReference type="InterPro" id="IPR035906">
    <property type="entry name" value="MetI-like_sf"/>
</dbReference>
<dbReference type="PROSITE" id="PS50928">
    <property type="entry name" value="ABC_TM1"/>
    <property type="match status" value="1"/>
</dbReference>
<feature type="transmembrane region" description="Helical" evidence="7">
    <location>
        <begin position="257"/>
        <end position="278"/>
    </location>
</feature>
<dbReference type="Gene3D" id="1.10.3720.10">
    <property type="entry name" value="MetI-like"/>
    <property type="match status" value="1"/>
</dbReference>
<keyword evidence="2 7" id="KW-0813">Transport</keyword>
<comment type="similarity">
    <text evidence="7">Belongs to the binding-protein-dependent transport system permease family.</text>
</comment>
<evidence type="ECO:0000256" key="6">
    <source>
        <dbReference type="ARBA" id="ARBA00023136"/>
    </source>
</evidence>
<comment type="subcellular location">
    <subcellularLocation>
        <location evidence="1 7">Cell membrane</location>
        <topology evidence="1 7">Multi-pass membrane protein</topology>
    </subcellularLocation>
</comment>
<evidence type="ECO:0000313" key="10">
    <source>
        <dbReference type="Proteomes" id="UP000321058"/>
    </source>
</evidence>
<evidence type="ECO:0000256" key="4">
    <source>
        <dbReference type="ARBA" id="ARBA00022692"/>
    </source>
</evidence>
<dbReference type="Pfam" id="PF12911">
    <property type="entry name" value="OppC_N"/>
    <property type="match status" value="1"/>
</dbReference>
<dbReference type="AlphaFoldDB" id="A0A512NAK0"/>
<comment type="caution">
    <text evidence="9">The sequence shown here is derived from an EMBL/GenBank/DDBJ whole genome shotgun (WGS) entry which is preliminary data.</text>
</comment>
<name>A0A512NAK0_9HYPH</name>
<accession>A0A512NAK0</accession>
<feature type="transmembrane region" description="Helical" evidence="7">
    <location>
        <begin position="80"/>
        <end position="104"/>
    </location>
</feature>
<keyword evidence="4 7" id="KW-0812">Transmembrane</keyword>
<evidence type="ECO:0000256" key="3">
    <source>
        <dbReference type="ARBA" id="ARBA00022475"/>
    </source>
</evidence>
<evidence type="ECO:0000259" key="8">
    <source>
        <dbReference type="PROSITE" id="PS50928"/>
    </source>
</evidence>
<dbReference type="PANTHER" id="PTHR43386:SF25">
    <property type="entry name" value="PEPTIDE ABC TRANSPORTER PERMEASE PROTEIN"/>
    <property type="match status" value="1"/>
</dbReference>
<gene>
    <name evidence="9" type="primary">oppC</name>
    <name evidence="9" type="ORF">RSO01_31590</name>
</gene>
<keyword evidence="3" id="KW-1003">Cell membrane</keyword>
<dbReference type="InterPro" id="IPR025966">
    <property type="entry name" value="OppC_N"/>
</dbReference>
<dbReference type="Pfam" id="PF00528">
    <property type="entry name" value="BPD_transp_1"/>
    <property type="match status" value="1"/>
</dbReference>
<evidence type="ECO:0000313" key="9">
    <source>
        <dbReference type="EMBL" id="GEP55993.1"/>
    </source>
</evidence>
<dbReference type="PANTHER" id="PTHR43386">
    <property type="entry name" value="OLIGOPEPTIDE TRANSPORT SYSTEM PERMEASE PROTEIN APPC"/>
    <property type="match status" value="1"/>
</dbReference>
<feature type="domain" description="ABC transmembrane type-1" evidence="8">
    <location>
        <begin position="76"/>
        <end position="278"/>
    </location>
</feature>
<dbReference type="PROSITE" id="PS51257">
    <property type="entry name" value="PROKAR_LIPOPROTEIN"/>
    <property type="match status" value="1"/>
</dbReference>
<dbReference type="EMBL" id="BKAJ01000051">
    <property type="protein sequence ID" value="GEP55993.1"/>
    <property type="molecule type" value="Genomic_DNA"/>
</dbReference>
<dbReference type="GO" id="GO:0055085">
    <property type="term" value="P:transmembrane transport"/>
    <property type="evidence" value="ECO:0007669"/>
    <property type="project" value="InterPro"/>
</dbReference>
<dbReference type="SUPFAM" id="SSF161098">
    <property type="entry name" value="MetI-like"/>
    <property type="match status" value="1"/>
</dbReference>
<feature type="transmembrane region" description="Helical" evidence="7">
    <location>
        <begin position="116"/>
        <end position="136"/>
    </location>
</feature>
<sequence>MNRLRRLVHFFGGPAGFAGGCIAGLLLLSSIFAPLVAPYDPLAVNILDKLLEPDETHWMGTDQSGRDVLSRVIWGSRASLAVAGFAVVIGVTFGVAIGLFATWVRGGWLEQAIMRVLEAVSSIPLLIWAIALVGIFGVRDVQWGPLTISSELKLMVLLGLLYIPTLARLTYISALAEVASNYVAARRLQGVGELRILFSDVLPNCLSPVIVQATLMLAIGIIVEAAVSFVGLGVQPPTPSWGNMLSNGRNYLISGEWWLSVFPGAAISLTVVAFNLLGDGLRDRFDPRHSTTMGYAT</sequence>
<dbReference type="CDD" id="cd06261">
    <property type="entry name" value="TM_PBP2"/>
    <property type="match status" value="1"/>
</dbReference>
<feature type="transmembrane region" description="Helical" evidence="7">
    <location>
        <begin position="205"/>
        <end position="234"/>
    </location>
</feature>
<dbReference type="Proteomes" id="UP000321058">
    <property type="component" value="Unassembled WGS sequence"/>
</dbReference>
<dbReference type="OrthoDB" id="9812701at2"/>
<dbReference type="RefSeq" id="WP_147150077.1">
    <property type="nucleotide sequence ID" value="NZ_BKAJ01000051.1"/>
</dbReference>
<keyword evidence="10" id="KW-1185">Reference proteome</keyword>
<organism evidence="9 10">
    <name type="scientific">Reyranella soli</name>
    <dbReference type="NCBI Taxonomy" id="1230389"/>
    <lineage>
        <taxon>Bacteria</taxon>
        <taxon>Pseudomonadati</taxon>
        <taxon>Pseudomonadota</taxon>
        <taxon>Alphaproteobacteria</taxon>
        <taxon>Hyphomicrobiales</taxon>
        <taxon>Reyranellaceae</taxon>
        <taxon>Reyranella</taxon>
    </lineage>
</organism>
<evidence type="ECO:0000256" key="7">
    <source>
        <dbReference type="RuleBase" id="RU363032"/>
    </source>
</evidence>
<evidence type="ECO:0000256" key="5">
    <source>
        <dbReference type="ARBA" id="ARBA00022989"/>
    </source>
</evidence>
<dbReference type="InterPro" id="IPR050366">
    <property type="entry name" value="BP-dependent_transpt_permease"/>
</dbReference>
<proteinExistence type="inferred from homology"/>
<evidence type="ECO:0000256" key="2">
    <source>
        <dbReference type="ARBA" id="ARBA00022448"/>
    </source>
</evidence>
<dbReference type="InterPro" id="IPR000515">
    <property type="entry name" value="MetI-like"/>
</dbReference>
<feature type="transmembrane region" description="Helical" evidence="7">
    <location>
        <begin position="7"/>
        <end position="32"/>
    </location>
</feature>